<name>X0VZ41_9ZZZZ</name>
<dbReference type="SUPFAM" id="SSF52402">
    <property type="entry name" value="Adenine nucleotide alpha hydrolases-like"/>
    <property type="match status" value="1"/>
</dbReference>
<reference evidence="2" key="1">
    <citation type="journal article" date="2014" name="Front. Microbiol.">
        <title>High frequency of phylogenetically diverse reductive dehalogenase-homologous genes in deep subseafloor sedimentary metagenomes.</title>
        <authorList>
            <person name="Kawai M."/>
            <person name="Futagami T."/>
            <person name="Toyoda A."/>
            <person name="Takaki Y."/>
            <person name="Nishi S."/>
            <person name="Hori S."/>
            <person name="Arai W."/>
            <person name="Tsubouchi T."/>
            <person name="Morono Y."/>
            <person name="Uchiyama I."/>
            <person name="Ito T."/>
            <person name="Fujiyama A."/>
            <person name="Inagaki F."/>
            <person name="Takami H."/>
        </authorList>
    </citation>
    <scope>NUCLEOTIDE SEQUENCE</scope>
    <source>
        <strain evidence="2">Expedition CK06-06</strain>
    </source>
</reference>
<feature type="non-terminal residue" evidence="2">
    <location>
        <position position="1"/>
    </location>
</feature>
<dbReference type="Pfam" id="PF01507">
    <property type="entry name" value="PAPS_reduct"/>
    <property type="match status" value="1"/>
</dbReference>
<dbReference type="EMBL" id="BARS01031917">
    <property type="protein sequence ID" value="GAG23565.1"/>
    <property type="molecule type" value="Genomic_DNA"/>
</dbReference>
<dbReference type="InterPro" id="IPR002500">
    <property type="entry name" value="PAPS_reduct_dom"/>
</dbReference>
<dbReference type="GO" id="GO:0003824">
    <property type="term" value="F:catalytic activity"/>
    <property type="evidence" value="ECO:0007669"/>
    <property type="project" value="InterPro"/>
</dbReference>
<feature type="domain" description="Phosphoadenosine phosphosulphate reductase" evidence="1">
    <location>
        <begin position="1"/>
        <end position="145"/>
    </location>
</feature>
<protein>
    <recommendedName>
        <fullName evidence="1">Phosphoadenosine phosphosulphate reductase domain-containing protein</fullName>
    </recommendedName>
</protein>
<evidence type="ECO:0000259" key="1">
    <source>
        <dbReference type="Pfam" id="PF01507"/>
    </source>
</evidence>
<dbReference type="AlphaFoldDB" id="X0VZ41"/>
<organism evidence="2">
    <name type="scientific">marine sediment metagenome</name>
    <dbReference type="NCBI Taxonomy" id="412755"/>
    <lineage>
        <taxon>unclassified sequences</taxon>
        <taxon>metagenomes</taxon>
        <taxon>ecological metagenomes</taxon>
    </lineage>
</organism>
<comment type="caution">
    <text evidence="2">The sequence shown here is derived from an EMBL/GenBank/DDBJ whole genome shotgun (WGS) entry which is preliminary data.</text>
</comment>
<evidence type="ECO:0000313" key="2">
    <source>
        <dbReference type="EMBL" id="GAG23565.1"/>
    </source>
</evidence>
<dbReference type="PANTHER" id="PTHR43196:SF2">
    <property type="entry name" value="PHOSPHOADENOSINE PHOSPHOSULFATE REDUCTASE"/>
    <property type="match status" value="1"/>
</dbReference>
<dbReference type="InterPro" id="IPR050128">
    <property type="entry name" value="Sulfate_adenylyltrnsfr_sub2"/>
</dbReference>
<sequence length="164" mass="19817">VMYNNTTDAHQESLDYVYKIRDDWNLNFYETYPIKYTMKSLVKRWGGAVFLRRYCTYYMKIQPTAHFIKDMGYKTREGIAITGMRREEKGRKNITVIQKTKRGRYYQASPIYNWKRTDVEELIKRNNLPVNPVYEYHKRCGCVHCFDLKWADDISPRIQKSSRQ</sequence>
<dbReference type="InterPro" id="IPR014729">
    <property type="entry name" value="Rossmann-like_a/b/a_fold"/>
</dbReference>
<accession>X0VZ41</accession>
<dbReference type="PANTHER" id="PTHR43196">
    <property type="entry name" value="SULFATE ADENYLYLTRANSFERASE SUBUNIT 2"/>
    <property type="match status" value="1"/>
</dbReference>
<gene>
    <name evidence="2" type="ORF">S01H1_49600</name>
</gene>
<proteinExistence type="predicted"/>
<dbReference type="Gene3D" id="3.40.50.620">
    <property type="entry name" value="HUPs"/>
    <property type="match status" value="1"/>
</dbReference>